<evidence type="ECO:0000256" key="11">
    <source>
        <dbReference type="ARBA" id="ARBA00024442"/>
    </source>
</evidence>
<dbReference type="InterPro" id="IPR027417">
    <property type="entry name" value="P-loop_NTPase"/>
</dbReference>
<dbReference type="Pfam" id="PF18269">
    <property type="entry name" value="T3SS_ATPase_C"/>
    <property type="match status" value="1"/>
</dbReference>
<comment type="subcellular location">
    <subcellularLocation>
        <location evidence="1">Cytoplasm</location>
    </subcellularLocation>
</comment>
<comment type="similarity">
    <text evidence="9">Belongs to the ATPase alpha/beta chains family. T3SS ATPase subfamily.</text>
</comment>
<evidence type="ECO:0000256" key="7">
    <source>
        <dbReference type="ARBA" id="ARBA00022967"/>
    </source>
</evidence>
<evidence type="ECO:0000256" key="4">
    <source>
        <dbReference type="ARBA" id="ARBA00022741"/>
    </source>
</evidence>
<keyword evidence="8" id="KW-0843">Virulence</keyword>
<dbReference type="GO" id="GO:0046933">
    <property type="term" value="F:proton-transporting ATP synthase activity, rotational mechanism"/>
    <property type="evidence" value="ECO:0007669"/>
    <property type="project" value="TreeGrafter"/>
</dbReference>
<evidence type="ECO:0000256" key="10">
    <source>
        <dbReference type="ARBA" id="ARBA00024382"/>
    </source>
</evidence>
<dbReference type="InterPro" id="IPR005714">
    <property type="entry name" value="ATPase_T3SS_FliI/YscN"/>
</dbReference>
<dbReference type="InterPro" id="IPR050053">
    <property type="entry name" value="ATPase_alpha/beta_chains"/>
</dbReference>
<evidence type="ECO:0000313" key="15">
    <source>
        <dbReference type="Proteomes" id="UP000192491"/>
    </source>
</evidence>
<evidence type="ECO:0000256" key="9">
    <source>
        <dbReference type="ARBA" id="ARBA00024342"/>
    </source>
</evidence>
<dbReference type="InterPro" id="IPR003593">
    <property type="entry name" value="AAA+_ATPase"/>
</dbReference>
<dbReference type="InterPro" id="IPR013380">
    <property type="entry name" value="ATPase_T3SS_SctN"/>
</dbReference>
<dbReference type="Gene3D" id="3.40.50.12240">
    <property type="match status" value="1"/>
</dbReference>
<evidence type="ECO:0000256" key="8">
    <source>
        <dbReference type="ARBA" id="ARBA00023026"/>
    </source>
</evidence>
<dbReference type="InterPro" id="IPR004100">
    <property type="entry name" value="ATPase_F1/V1/A1_a/bsu_N"/>
</dbReference>
<gene>
    <name evidence="14" type="ORF">BWK73_27830</name>
</gene>
<dbReference type="Pfam" id="PF00006">
    <property type="entry name" value="ATP-synt_ab"/>
    <property type="match status" value="1"/>
</dbReference>
<dbReference type="AlphaFoldDB" id="A0A1Y1QK10"/>
<evidence type="ECO:0000256" key="1">
    <source>
        <dbReference type="ARBA" id="ARBA00004496"/>
    </source>
</evidence>
<dbReference type="CDD" id="cd01136">
    <property type="entry name" value="ATPase_flagellum-secretory_path_III"/>
    <property type="match status" value="1"/>
</dbReference>
<dbReference type="GO" id="GO:0005524">
    <property type="term" value="F:ATP binding"/>
    <property type="evidence" value="ECO:0007669"/>
    <property type="project" value="UniProtKB-KW"/>
</dbReference>
<comment type="caution">
    <text evidence="14">The sequence shown here is derived from an EMBL/GenBank/DDBJ whole genome shotgun (WGS) entry which is preliminary data.</text>
</comment>
<dbReference type="SUPFAM" id="SSF52540">
    <property type="entry name" value="P-loop containing nucleoside triphosphate hydrolases"/>
    <property type="match status" value="1"/>
</dbReference>
<dbReference type="Proteomes" id="UP000192491">
    <property type="component" value="Unassembled WGS sequence"/>
</dbReference>
<keyword evidence="7" id="KW-1278">Translocase</keyword>
<evidence type="ECO:0000256" key="5">
    <source>
        <dbReference type="ARBA" id="ARBA00022840"/>
    </source>
</evidence>
<dbReference type="PANTHER" id="PTHR15184">
    <property type="entry name" value="ATP SYNTHASE"/>
    <property type="match status" value="1"/>
</dbReference>
<dbReference type="Pfam" id="PF02874">
    <property type="entry name" value="ATP-synt_ab_N"/>
    <property type="match status" value="1"/>
</dbReference>
<dbReference type="GO" id="GO:0016887">
    <property type="term" value="F:ATP hydrolysis activity"/>
    <property type="evidence" value="ECO:0007669"/>
    <property type="project" value="InterPro"/>
</dbReference>
<protein>
    <recommendedName>
        <fullName evidence="11">Type 3 secretion system ATPase</fullName>
        <ecNumber evidence="10">7.4.2.8</ecNumber>
    </recommendedName>
</protein>
<dbReference type="CDD" id="cd18117">
    <property type="entry name" value="ATP-synt_flagellum-secretory_path_III_N"/>
    <property type="match status" value="1"/>
</dbReference>
<dbReference type="NCBIfam" id="TIGR01026">
    <property type="entry name" value="fliI_yscN"/>
    <property type="match status" value="1"/>
</dbReference>
<keyword evidence="3" id="KW-0963">Cytoplasm</keyword>
<dbReference type="EC" id="7.4.2.8" evidence="10"/>
<dbReference type="SMART" id="SM00382">
    <property type="entry name" value="AAA"/>
    <property type="match status" value="1"/>
</dbReference>
<accession>A0A1Y1QK10</accession>
<proteinExistence type="inferred from homology"/>
<comment type="catalytic activity">
    <reaction evidence="12">
        <text>ATP + H2O + cellular proteinSide 1 = ADP + phosphate + cellular proteinSide 2.</text>
        <dbReference type="EC" id="7.4.2.8"/>
    </reaction>
</comment>
<keyword evidence="5" id="KW-0067">ATP-binding</keyword>
<dbReference type="CDD" id="cd18114">
    <property type="entry name" value="ATP-synt_flagellum-secretory_path_III_C"/>
    <property type="match status" value="1"/>
</dbReference>
<feature type="domain" description="AAA+ ATPase" evidence="13">
    <location>
        <begin position="166"/>
        <end position="347"/>
    </location>
</feature>
<keyword evidence="4" id="KW-0547">Nucleotide-binding</keyword>
<dbReference type="GO" id="GO:0030254">
    <property type="term" value="P:protein secretion by the type III secretion system"/>
    <property type="evidence" value="ECO:0007669"/>
    <property type="project" value="InterPro"/>
</dbReference>
<dbReference type="InterPro" id="IPR020003">
    <property type="entry name" value="ATPase_a/bsu_AS"/>
</dbReference>
<dbReference type="GO" id="GO:0008564">
    <property type="term" value="F:protein-exporting ATPase activity"/>
    <property type="evidence" value="ECO:0007669"/>
    <property type="project" value="UniProtKB-EC"/>
</dbReference>
<evidence type="ECO:0000259" key="13">
    <source>
        <dbReference type="SMART" id="SM00382"/>
    </source>
</evidence>
<keyword evidence="2" id="KW-0813">Transport</keyword>
<reference evidence="14 15" key="1">
    <citation type="submission" date="2017-01" db="EMBL/GenBank/DDBJ databases">
        <title>Novel large sulfur bacteria in the metagenomes of groundwater-fed chemosynthetic microbial mats in the Lake Huron basin.</title>
        <authorList>
            <person name="Sharrar A.M."/>
            <person name="Flood B.E."/>
            <person name="Bailey J.V."/>
            <person name="Jones D.S."/>
            <person name="Biddanda B."/>
            <person name="Ruberg S.A."/>
            <person name="Marcus D.N."/>
            <person name="Dick G.J."/>
        </authorList>
    </citation>
    <scope>NUCLEOTIDE SEQUENCE [LARGE SCALE GENOMIC DNA]</scope>
    <source>
        <strain evidence="14">A8</strain>
    </source>
</reference>
<dbReference type="NCBIfam" id="TIGR02546">
    <property type="entry name" value="III_secr_ATP"/>
    <property type="match status" value="1"/>
</dbReference>
<dbReference type="InterPro" id="IPR000194">
    <property type="entry name" value="ATPase_F1/V1/A1_a/bsu_nucl-bd"/>
</dbReference>
<dbReference type="PANTHER" id="PTHR15184:SF9">
    <property type="entry name" value="SPI-1 TYPE 3 SECRETION SYSTEM ATPASE"/>
    <property type="match status" value="1"/>
</dbReference>
<keyword evidence="6" id="KW-0653">Protein transport</keyword>
<organism evidence="14 15">
    <name type="scientific">Thiothrix lacustris</name>
    <dbReference type="NCBI Taxonomy" id="525917"/>
    <lineage>
        <taxon>Bacteria</taxon>
        <taxon>Pseudomonadati</taxon>
        <taxon>Pseudomonadota</taxon>
        <taxon>Gammaproteobacteria</taxon>
        <taxon>Thiotrichales</taxon>
        <taxon>Thiotrichaceae</taxon>
        <taxon>Thiothrix</taxon>
    </lineage>
</organism>
<evidence type="ECO:0000256" key="12">
    <source>
        <dbReference type="ARBA" id="ARBA00034006"/>
    </source>
</evidence>
<dbReference type="NCBIfam" id="NF005391">
    <property type="entry name" value="PRK06936.1"/>
    <property type="match status" value="1"/>
</dbReference>
<dbReference type="FunFam" id="3.40.50.12240:FF:000002">
    <property type="entry name" value="Flagellum-specific ATP synthase FliI"/>
    <property type="match status" value="1"/>
</dbReference>
<dbReference type="PROSITE" id="PS00152">
    <property type="entry name" value="ATPASE_ALPHA_BETA"/>
    <property type="match status" value="1"/>
</dbReference>
<evidence type="ECO:0000256" key="2">
    <source>
        <dbReference type="ARBA" id="ARBA00022448"/>
    </source>
</evidence>
<dbReference type="GO" id="GO:0005737">
    <property type="term" value="C:cytoplasm"/>
    <property type="evidence" value="ECO:0007669"/>
    <property type="project" value="UniProtKB-SubCell"/>
</dbReference>
<evidence type="ECO:0000256" key="3">
    <source>
        <dbReference type="ARBA" id="ARBA00022490"/>
    </source>
</evidence>
<dbReference type="EMBL" id="MTEJ01000206">
    <property type="protein sequence ID" value="OQX07563.1"/>
    <property type="molecule type" value="Genomic_DNA"/>
</dbReference>
<evidence type="ECO:0000313" key="14">
    <source>
        <dbReference type="EMBL" id="OQX07563.1"/>
    </source>
</evidence>
<sequence length="444" mass="48662">MRPRTPLSHVTNRMRNSLEACSTLVLHGRIVQVTGTVVRAIVPRVKLGELCMLKNTGDDREIPAEVIGFEQNIALLAPIGDMQGVSAHTQVITTGKMLEVGVGEHLRGCVLDGIGRVQENPHRAMPVFTEYYPIYASPPDPLSRDRVSTPLSLGIRSMDALITCGIGQRIGVFAGAGVGKSSLLSMLVQHAEVDVYVVALIGERGREVREFMEEALGEAGMQKTVLIVATSDRPAIERLKAAYVATAVAEYFRDKGNRVLLLMDSLTRFARAQREIGLAAGEAPARRGFPPSVFSELPKLVERAGNSDKGSITAFYTVLVEGDDMSDPIADEVRSLLDGHIMLSRDLASANHYPAIDVLASLSRIMPQLVSPQHRAAAAHLRSLMAKYKEIEFLLRVGEYKHGSDPLADESIRKMDEIQRFLKQPSHEYSSFDDTIQWLTQLAG</sequence>
<dbReference type="GO" id="GO:0046961">
    <property type="term" value="F:proton-transporting ATPase activity, rotational mechanism"/>
    <property type="evidence" value="ECO:0007669"/>
    <property type="project" value="InterPro"/>
</dbReference>
<dbReference type="GO" id="GO:0030257">
    <property type="term" value="C:type III protein secretion system complex"/>
    <property type="evidence" value="ECO:0007669"/>
    <property type="project" value="InterPro"/>
</dbReference>
<name>A0A1Y1QK10_9GAMM</name>
<dbReference type="InterPro" id="IPR040627">
    <property type="entry name" value="T3SS_ATPase_C"/>
</dbReference>
<evidence type="ECO:0000256" key="6">
    <source>
        <dbReference type="ARBA" id="ARBA00022927"/>
    </source>
</evidence>